<feature type="compositionally biased region" description="Basic and acidic residues" evidence="1">
    <location>
        <begin position="13"/>
        <end position="29"/>
    </location>
</feature>
<accession>A0ABQ8HSL4</accession>
<sequence length="187" mass="21394">MLGGRNSKVSQGKNRDISHQGRQKNRTDPNKGSFGRIALNRSYVLRSDLLILRVQFHKLMESKRICRDLLILRGQFYKFVESKRICGDVAPASRSCGLCHDREWSLLHLASSWFFIKVLFVEIVGAALKMEDDCNEAQRMKIIVVIVNVIVLLELCWWIGLLESQMWARSISAISSGAFSEQDLPRL</sequence>
<feature type="region of interest" description="Disordered" evidence="1">
    <location>
        <begin position="1"/>
        <end position="33"/>
    </location>
</feature>
<keyword evidence="2" id="KW-1133">Transmembrane helix</keyword>
<evidence type="ECO:0000313" key="3">
    <source>
        <dbReference type="EMBL" id="KAH7567279.1"/>
    </source>
</evidence>
<feature type="transmembrane region" description="Helical" evidence="2">
    <location>
        <begin position="140"/>
        <end position="160"/>
    </location>
</feature>
<gene>
    <name evidence="3" type="ORF">JRO89_XS07G0042900</name>
</gene>
<proteinExistence type="predicted"/>
<dbReference type="Proteomes" id="UP000827721">
    <property type="component" value="Unassembled WGS sequence"/>
</dbReference>
<evidence type="ECO:0000313" key="4">
    <source>
        <dbReference type="Proteomes" id="UP000827721"/>
    </source>
</evidence>
<keyword evidence="2" id="KW-0812">Transmembrane</keyword>
<comment type="caution">
    <text evidence="3">The sequence shown here is derived from an EMBL/GenBank/DDBJ whole genome shotgun (WGS) entry which is preliminary data.</text>
</comment>
<evidence type="ECO:0000256" key="2">
    <source>
        <dbReference type="SAM" id="Phobius"/>
    </source>
</evidence>
<keyword evidence="2" id="KW-0472">Membrane</keyword>
<feature type="transmembrane region" description="Helical" evidence="2">
    <location>
        <begin position="104"/>
        <end position="128"/>
    </location>
</feature>
<organism evidence="3 4">
    <name type="scientific">Xanthoceras sorbifolium</name>
    <dbReference type="NCBI Taxonomy" id="99658"/>
    <lineage>
        <taxon>Eukaryota</taxon>
        <taxon>Viridiplantae</taxon>
        <taxon>Streptophyta</taxon>
        <taxon>Embryophyta</taxon>
        <taxon>Tracheophyta</taxon>
        <taxon>Spermatophyta</taxon>
        <taxon>Magnoliopsida</taxon>
        <taxon>eudicotyledons</taxon>
        <taxon>Gunneridae</taxon>
        <taxon>Pentapetalae</taxon>
        <taxon>rosids</taxon>
        <taxon>malvids</taxon>
        <taxon>Sapindales</taxon>
        <taxon>Sapindaceae</taxon>
        <taxon>Xanthoceroideae</taxon>
        <taxon>Xanthoceras</taxon>
    </lineage>
</organism>
<keyword evidence="4" id="KW-1185">Reference proteome</keyword>
<protein>
    <submittedName>
        <fullName evidence="3">Uncharacterized protein</fullName>
    </submittedName>
</protein>
<reference evidence="3 4" key="1">
    <citation type="submission" date="2021-02" db="EMBL/GenBank/DDBJ databases">
        <title>Plant Genome Project.</title>
        <authorList>
            <person name="Zhang R.-G."/>
        </authorList>
    </citation>
    <scope>NUCLEOTIDE SEQUENCE [LARGE SCALE GENOMIC DNA]</scope>
    <source>
        <tissue evidence="3">Leaves</tissue>
    </source>
</reference>
<dbReference type="EMBL" id="JAFEMO010000007">
    <property type="protein sequence ID" value="KAH7567279.1"/>
    <property type="molecule type" value="Genomic_DNA"/>
</dbReference>
<name>A0ABQ8HSL4_9ROSI</name>
<evidence type="ECO:0000256" key="1">
    <source>
        <dbReference type="SAM" id="MobiDB-lite"/>
    </source>
</evidence>